<feature type="region of interest" description="Disordered" evidence="1">
    <location>
        <begin position="363"/>
        <end position="408"/>
    </location>
</feature>
<evidence type="ECO:0008006" key="4">
    <source>
        <dbReference type="Google" id="ProtNLM"/>
    </source>
</evidence>
<feature type="region of interest" description="Disordered" evidence="1">
    <location>
        <begin position="796"/>
        <end position="817"/>
    </location>
</feature>
<organism evidence="2 3">
    <name type="scientific">Leptomonas pyrrhocoris</name>
    <name type="common">Firebug parasite</name>
    <dbReference type="NCBI Taxonomy" id="157538"/>
    <lineage>
        <taxon>Eukaryota</taxon>
        <taxon>Discoba</taxon>
        <taxon>Euglenozoa</taxon>
        <taxon>Kinetoplastea</taxon>
        <taxon>Metakinetoplastina</taxon>
        <taxon>Trypanosomatida</taxon>
        <taxon>Trypanosomatidae</taxon>
        <taxon>Leishmaniinae</taxon>
        <taxon>Leptomonas</taxon>
    </lineage>
</organism>
<dbReference type="RefSeq" id="XP_015664383.1">
    <property type="nucleotide sequence ID" value="XM_015796375.1"/>
</dbReference>
<dbReference type="InterPro" id="IPR008984">
    <property type="entry name" value="SMAD_FHA_dom_sf"/>
</dbReference>
<dbReference type="GeneID" id="26900541"/>
<name>A0A0N0VHU9_LEPPY</name>
<reference evidence="2 3" key="1">
    <citation type="submission" date="2015-07" db="EMBL/GenBank/DDBJ databases">
        <title>High-quality genome of monoxenous trypanosomatid Leptomonas pyrrhocoris.</title>
        <authorList>
            <person name="Flegontov P."/>
            <person name="Butenko A."/>
            <person name="Firsov S."/>
            <person name="Vlcek C."/>
            <person name="Logacheva M.D."/>
            <person name="Field M."/>
            <person name="Filatov D."/>
            <person name="Flegontova O."/>
            <person name="Gerasimov E."/>
            <person name="Jackson A.P."/>
            <person name="Kelly S."/>
            <person name="Opperdoes F."/>
            <person name="O'Reilly A."/>
            <person name="Votypka J."/>
            <person name="Yurchenko V."/>
            <person name="Lukes J."/>
        </authorList>
    </citation>
    <scope>NUCLEOTIDE SEQUENCE [LARGE SCALE GENOMIC DNA]</scope>
    <source>
        <strain evidence="2">H10</strain>
    </source>
</reference>
<dbReference type="EMBL" id="LGTL01000001">
    <property type="protein sequence ID" value="KPA85944.1"/>
    <property type="molecule type" value="Genomic_DNA"/>
</dbReference>
<feature type="compositionally biased region" description="Polar residues" evidence="1">
    <location>
        <begin position="639"/>
        <end position="652"/>
    </location>
</feature>
<proteinExistence type="predicted"/>
<evidence type="ECO:0000313" key="2">
    <source>
        <dbReference type="EMBL" id="KPA85944.1"/>
    </source>
</evidence>
<protein>
    <recommendedName>
        <fullName evidence="4">FHA domain-containing protein</fullName>
    </recommendedName>
</protein>
<evidence type="ECO:0000313" key="3">
    <source>
        <dbReference type="Proteomes" id="UP000037923"/>
    </source>
</evidence>
<comment type="caution">
    <text evidence="2">The sequence shown here is derived from an EMBL/GenBank/DDBJ whole genome shotgun (WGS) entry which is preliminary data.</text>
</comment>
<evidence type="ECO:0000256" key="1">
    <source>
        <dbReference type="SAM" id="MobiDB-lite"/>
    </source>
</evidence>
<gene>
    <name evidence="2" type="ORF">ABB37_00243</name>
</gene>
<feature type="compositionally biased region" description="Basic residues" evidence="1">
    <location>
        <begin position="806"/>
        <end position="817"/>
    </location>
</feature>
<feature type="region of interest" description="Disordered" evidence="1">
    <location>
        <begin position="632"/>
        <end position="653"/>
    </location>
</feature>
<feature type="compositionally biased region" description="Basic and acidic residues" evidence="1">
    <location>
        <begin position="736"/>
        <end position="753"/>
    </location>
</feature>
<dbReference type="Gene3D" id="2.60.200.20">
    <property type="match status" value="1"/>
</dbReference>
<dbReference type="VEuPathDB" id="TriTrypDB:LpyrH10_01_2430"/>
<dbReference type="OrthoDB" id="273160at2759"/>
<dbReference type="Proteomes" id="UP000037923">
    <property type="component" value="Unassembled WGS sequence"/>
</dbReference>
<accession>A0A0N0VHU9</accession>
<sequence>MPRGKKRTRAAAAEVERFTTALVAVNDRASSSAPAADSTYQLVIINSCLTNEDIRLPCAPTPALLSSFYAHCSTTEEEEDASPIAGLTPWKAEYWLTRVAHVPLGRHSALPDAFRLRHGCASRLHARVVYVRTPVVHKRFAKWFPCIQREEEAQQKRVSEKTEEDDDVVLVESDDIKSAARSPSSVSSVFISPYYLIVNYSENPVYVGRNRVPRGRSVQLEEGDVLSFLECAFDDEGGVLDAVHLDPSQSPRATAISSAEIDTLVEPTWQLAFASLQQYEPGLQLATPTFPLRVRRRLVAHRRLYDVPSVIQDYVKWWWSVQGHPTAESKLSSSTVPLCLLPVSPSTSSSWVVSGNHLIRAPGTARSTAASTTPDRPPLLREGDGGALCSPLPLPTKHSDRNSGSPERSLFSVSALQDPAVAASLRKWLNDTEDMAEISDDALSPISARLTLDRAWLRRAMRRVCGPQRPEHSNSMRASPHASAVAIGAMKADSSFPFSCAKSADGTCGVDEETTAKPVAASVPPPPPIVKDDVAESFRVSSSPLRGGSAPQPAFVTPPREPSVVQAVLDELRRSRSEAAVKGPSARVAGDDSIKKNATEASCSNTDVPVRRSLHLDEELIELFTDNSPLQLPSEACARSTNSPQRDGSVGNSLPLVSAAHADVSTGAAGRATAVPGVRLEAAVLPVYVFTRRSRSPDVYTREGALLRPFSPISSDKAMVAAASAAQHVYYFDPEELRGGRGTEKAQGERDRSASAPASPTATTEQLLQETEVGPQLGRKSSKIADGGAIEFEWIDESARKETAGKRKRRRPRKHPL</sequence>
<feature type="compositionally biased region" description="Polar residues" evidence="1">
    <location>
        <begin position="365"/>
        <end position="374"/>
    </location>
</feature>
<dbReference type="OMA" id="HEDSFLW"/>
<feature type="region of interest" description="Disordered" evidence="1">
    <location>
        <begin position="736"/>
        <end position="784"/>
    </location>
</feature>
<keyword evidence="3" id="KW-1185">Reference proteome</keyword>
<dbReference type="SUPFAM" id="SSF49879">
    <property type="entry name" value="SMAD/FHA domain"/>
    <property type="match status" value="1"/>
</dbReference>
<feature type="compositionally biased region" description="Low complexity" evidence="1">
    <location>
        <begin position="754"/>
        <end position="772"/>
    </location>
</feature>
<dbReference type="AlphaFoldDB" id="A0A0N0VHU9"/>